<evidence type="ECO:0000256" key="1">
    <source>
        <dbReference type="ARBA" id="ARBA00004141"/>
    </source>
</evidence>
<accession>A0A2Z4FPK2</accession>
<dbReference type="GO" id="GO:0046839">
    <property type="term" value="P:phospholipid dephosphorylation"/>
    <property type="evidence" value="ECO:0007669"/>
    <property type="project" value="TreeGrafter"/>
</dbReference>
<keyword evidence="3" id="KW-0812">Transmembrane</keyword>
<dbReference type="Proteomes" id="UP000249799">
    <property type="component" value="Chromosome"/>
</dbReference>
<comment type="similarity">
    <text evidence="2">Belongs to the PA-phosphatase related phosphoesterase family.</text>
</comment>
<dbReference type="RefSeq" id="WP_111336136.1">
    <property type="nucleotide sequence ID" value="NZ_CP030032.1"/>
</dbReference>
<name>A0A2Z4FPK2_9DELT</name>
<evidence type="ECO:0000256" key="3">
    <source>
        <dbReference type="ARBA" id="ARBA00022692"/>
    </source>
</evidence>
<reference evidence="6 7" key="1">
    <citation type="submission" date="2018-06" db="EMBL/GenBank/DDBJ databases">
        <title>Lujinxingia sediminis gen. nov. sp. nov., a new facultative anaerobic member of the class Deltaproteobacteria, and proposal of Lujinxingaceae fam. nov.</title>
        <authorList>
            <person name="Guo L.-Y."/>
            <person name="Li C.-M."/>
            <person name="Wang S."/>
            <person name="Du Z.-J."/>
        </authorList>
    </citation>
    <scope>NUCLEOTIDE SEQUENCE [LARGE SCALE GENOMIC DNA]</scope>
    <source>
        <strain evidence="6 7">FA350</strain>
    </source>
</reference>
<dbReference type="GO" id="GO:0016020">
    <property type="term" value="C:membrane"/>
    <property type="evidence" value="ECO:0007669"/>
    <property type="project" value="UniProtKB-SubCell"/>
</dbReference>
<dbReference type="InterPro" id="IPR036938">
    <property type="entry name" value="PAP2/HPO_sf"/>
</dbReference>
<comment type="subcellular location">
    <subcellularLocation>
        <location evidence="1">Membrane</location>
        <topology evidence="1">Multi-pass membrane protein</topology>
    </subcellularLocation>
</comment>
<dbReference type="EMBL" id="CP030032">
    <property type="protein sequence ID" value="AWV90598.1"/>
    <property type="molecule type" value="Genomic_DNA"/>
</dbReference>
<dbReference type="KEGG" id="bsed:DN745_15205"/>
<evidence type="ECO:0000313" key="6">
    <source>
        <dbReference type="EMBL" id="AWV90598.1"/>
    </source>
</evidence>
<dbReference type="SUPFAM" id="SSF48317">
    <property type="entry name" value="Acid phosphatase/Vanadium-dependent haloperoxidase"/>
    <property type="match status" value="1"/>
</dbReference>
<sequence length="307" mass="32564">MLIFKRLFVMLLLCAFGLALLPGSALAQDAPAMPQVRTAEDPLQAPVWAAQWGQPGWGSFAATSLLLGGALAMNIGFDNYAEPRWRGPILADRFLHESLRASTPEGMELAGHISDILLGSLIAAPLVVEPGLLYLKGDDATAAGRLALVNAQSMALVLFTTSAIKYAVARQRPPIGECWDDPTSDESCARREAVSFPSGHTSMAFVGAGLICMNHEVFSPLENAWDNVACYTALGAALSTGVLRMVAHQHYSTDVLIGAALGLAAGYVLPKVLYFGLDDGDPFFADDDAALTPTSAPIQLLSFSSVW</sequence>
<dbReference type="SMART" id="SM00014">
    <property type="entry name" value="acidPPc"/>
    <property type="match status" value="1"/>
</dbReference>
<evidence type="ECO:0000256" key="2">
    <source>
        <dbReference type="ARBA" id="ARBA00008816"/>
    </source>
</evidence>
<dbReference type="PANTHER" id="PTHR10165">
    <property type="entry name" value="LIPID PHOSPHATE PHOSPHATASE"/>
    <property type="match status" value="1"/>
</dbReference>
<gene>
    <name evidence="6" type="ORF">DN745_15205</name>
</gene>
<keyword evidence="5" id="KW-0472">Membrane</keyword>
<dbReference type="GO" id="GO:0008195">
    <property type="term" value="F:phosphatidate phosphatase activity"/>
    <property type="evidence" value="ECO:0007669"/>
    <property type="project" value="TreeGrafter"/>
</dbReference>
<dbReference type="InterPro" id="IPR000326">
    <property type="entry name" value="PAP2/HPO"/>
</dbReference>
<dbReference type="Gene3D" id="1.20.144.10">
    <property type="entry name" value="Phosphatidic acid phosphatase type 2/haloperoxidase"/>
    <property type="match status" value="1"/>
</dbReference>
<evidence type="ECO:0000256" key="5">
    <source>
        <dbReference type="ARBA" id="ARBA00023136"/>
    </source>
</evidence>
<evidence type="ECO:0000256" key="4">
    <source>
        <dbReference type="ARBA" id="ARBA00022989"/>
    </source>
</evidence>
<proteinExistence type="inferred from homology"/>
<dbReference type="GO" id="GO:0006644">
    <property type="term" value="P:phospholipid metabolic process"/>
    <property type="evidence" value="ECO:0007669"/>
    <property type="project" value="InterPro"/>
</dbReference>
<organism evidence="6 7">
    <name type="scientific">Bradymonas sediminis</name>
    <dbReference type="NCBI Taxonomy" id="1548548"/>
    <lineage>
        <taxon>Bacteria</taxon>
        <taxon>Deltaproteobacteria</taxon>
        <taxon>Bradymonadales</taxon>
        <taxon>Bradymonadaceae</taxon>
        <taxon>Bradymonas</taxon>
    </lineage>
</organism>
<dbReference type="InterPro" id="IPR043216">
    <property type="entry name" value="PAP-like"/>
</dbReference>
<keyword evidence="7" id="KW-1185">Reference proteome</keyword>
<dbReference type="OrthoDB" id="9801622at2"/>
<dbReference type="PANTHER" id="PTHR10165:SF35">
    <property type="entry name" value="RE23632P"/>
    <property type="match status" value="1"/>
</dbReference>
<dbReference type="AlphaFoldDB" id="A0A2Z4FPK2"/>
<evidence type="ECO:0000313" key="7">
    <source>
        <dbReference type="Proteomes" id="UP000249799"/>
    </source>
</evidence>
<protein>
    <submittedName>
        <fullName evidence="6">Uncharacterized protein</fullName>
    </submittedName>
</protein>
<dbReference type="Pfam" id="PF01569">
    <property type="entry name" value="PAP2"/>
    <property type="match status" value="1"/>
</dbReference>
<keyword evidence="4" id="KW-1133">Transmembrane helix</keyword>